<dbReference type="SUPFAM" id="SSF52096">
    <property type="entry name" value="ClpP/crotonase"/>
    <property type="match status" value="1"/>
</dbReference>
<proteinExistence type="predicted"/>
<feature type="transmembrane region" description="Helical" evidence="1">
    <location>
        <begin position="79"/>
        <end position="100"/>
    </location>
</feature>
<dbReference type="Gene3D" id="3.90.226.10">
    <property type="entry name" value="2-enoyl-CoA Hydratase, Chain A, domain 1"/>
    <property type="match status" value="1"/>
</dbReference>
<dbReference type="InterPro" id="IPR029045">
    <property type="entry name" value="ClpP/crotonase-like_dom_sf"/>
</dbReference>
<dbReference type="EMBL" id="RPOK01000003">
    <property type="protein sequence ID" value="RPJ66470.1"/>
    <property type="molecule type" value="Genomic_DNA"/>
</dbReference>
<dbReference type="RefSeq" id="WP_124027828.1">
    <property type="nucleotide sequence ID" value="NZ_JBHRSN010000006.1"/>
</dbReference>
<feature type="transmembrane region" description="Helical" evidence="1">
    <location>
        <begin position="112"/>
        <end position="129"/>
    </location>
</feature>
<name>A0A3N5Y0A2_9ALTE</name>
<keyword evidence="1" id="KW-1133">Transmembrane helix</keyword>
<accession>A0A3N5Y0A2</accession>
<evidence type="ECO:0000313" key="2">
    <source>
        <dbReference type="EMBL" id="RPJ66470.1"/>
    </source>
</evidence>
<sequence>MDLTDKQPDFTTYSLRELEDALSHINKDAYPERVEIIIQEIASRESDFSAQEDEFIPIKEQLHPNWFIRYWKGQVSLPMSYWGVGLATVMLIYAISYLVERGIEASTDTWQLGAYIIVLYVFIITTVVWQSVGLFRTARKHPLRTGDSGWATVAIFMLGIGLVSFTFEMYRTGVPIIKGGIQLLINNNKYPATEFRVINEGKDLELIGRIELGSDKRLNEQLTINPKITRIHLHSEGGRLVAANRMADTIKQHNLDTYVKAECASACTLLYLAGSNRLLATTGKLKFHAPGFGGLSAHNVEELGSALQSAYERTNMPEWFIKKIMQTPNESLWIPTQEELLKAKVVTEIVNPDEYPLSGLGPESAITVEGVESGLLTQDYMQAMKEYDTEAYQRAVEININGMLAGKSRNQISREFQDLLYVERLPIYLRIGSDEAVVQYWLSQIDHMKELRNDFPLACASFAFPGDIPSEKHYGNEGVISAEQEAKDLAAIEALIRSINAQPPNIDKATQKGLVKEVLSKLKDRNADFVNVVASAKDFVDKPSLLCDASIALNEGFVSFDIKTSGQLLRSFSLLE</sequence>
<keyword evidence="3" id="KW-1185">Reference proteome</keyword>
<reference evidence="2 3" key="1">
    <citation type="submission" date="2018-11" db="EMBL/GenBank/DDBJ databases">
        <authorList>
            <person name="Ye M.-Q."/>
            <person name="Du Z.-J."/>
        </authorList>
    </citation>
    <scope>NUCLEOTIDE SEQUENCE [LARGE SCALE GENOMIC DNA]</scope>
    <source>
        <strain evidence="2 3">U0105</strain>
    </source>
</reference>
<feature type="transmembrane region" description="Helical" evidence="1">
    <location>
        <begin position="149"/>
        <end position="170"/>
    </location>
</feature>
<keyword evidence="1" id="KW-0472">Membrane</keyword>
<organism evidence="2 3">
    <name type="scientific">Alteromonas sediminis</name>
    <dbReference type="NCBI Taxonomy" id="2259342"/>
    <lineage>
        <taxon>Bacteria</taxon>
        <taxon>Pseudomonadati</taxon>
        <taxon>Pseudomonadota</taxon>
        <taxon>Gammaproteobacteria</taxon>
        <taxon>Alteromonadales</taxon>
        <taxon>Alteromonadaceae</taxon>
        <taxon>Alteromonas/Salinimonas group</taxon>
        <taxon>Alteromonas</taxon>
    </lineage>
</organism>
<evidence type="ECO:0000256" key="1">
    <source>
        <dbReference type="SAM" id="Phobius"/>
    </source>
</evidence>
<dbReference type="Proteomes" id="UP000275281">
    <property type="component" value="Unassembled WGS sequence"/>
</dbReference>
<dbReference type="AlphaFoldDB" id="A0A3N5Y0A2"/>
<evidence type="ECO:0000313" key="3">
    <source>
        <dbReference type="Proteomes" id="UP000275281"/>
    </source>
</evidence>
<protein>
    <submittedName>
        <fullName evidence="2">Uncharacterized protein</fullName>
    </submittedName>
</protein>
<gene>
    <name evidence="2" type="ORF">DRW07_10265</name>
</gene>
<comment type="caution">
    <text evidence="2">The sequence shown here is derived from an EMBL/GenBank/DDBJ whole genome shotgun (WGS) entry which is preliminary data.</text>
</comment>
<keyword evidence="1" id="KW-0812">Transmembrane</keyword>
<dbReference type="OrthoDB" id="5935280at2"/>